<dbReference type="RefSeq" id="WP_011435310.1">
    <property type="nucleotide sequence ID" value="NC_007777.1"/>
</dbReference>
<sequence length="334" mass="34762">MRVLVTGAAGFIGGVVTDMLATAGHQVTAMVREPMTTPRFAPDVEVVAADLLDPRQLAAAGVSRGFEGVCHLAALTRVRESRLDPVRYFQTNLTGTINLLAALEEGAEHTGVAPAFVFGSTCAVYGNVDLARIPETCPPDPANPYGTSKFAAERLLSHQAGTGLLGAVILRSFNVAGAVAGHIDRDGSRIIPAAIAVASGCRDVFRVNGDGLALREYVHVVDMATAYLTALVAARPGHCAVFNVGSGVGVSVTDVLAAVGRVAGRPVRRVHCPPVSEPRTLIGDSTRIRADLGWSSPASSIDRIVADAWRWGRGPAPAGATALPPRQRIAPSIT</sequence>
<dbReference type="STRING" id="106370.Francci3_0857"/>
<organism evidence="7 8">
    <name type="scientific">Frankia casuarinae (strain DSM 45818 / CECT 9043 / HFP020203 / CcI3)</name>
    <dbReference type="NCBI Taxonomy" id="106370"/>
    <lineage>
        <taxon>Bacteria</taxon>
        <taxon>Bacillati</taxon>
        <taxon>Actinomycetota</taxon>
        <taxon>Actinomycetes</taxon>
        <taxon>Frankiales</taxon>
        <taxon>Frankiaceae</taxon>
        <taxon>Frankia</taxon>
    </lineage>
</organism>
<dbReference type="InterPro" id="IPR001509">
    <property type="entry name" value="Epimerase_deHydtase"/>
</dbReference>
<dbReference type="Pfam" id="PF01370">
    <property type="entry name" value="Epimerase"/>
    <property type="match status" value="1"/>
</dbReference>
<name>Q2JEQ1_FRACC</name>
<evidence type="ECO:0000313" key="8">
    <source>
        <dbReference type="Proteomes" id="UP000001937"/>
    </source>
</evidence>
<dbReference type="EMBL" id="CP000249">
    <property type="protein sequence ID" value="ABD10241.1"/>
    <property type="molecule type" value="Genomic_DNA"/>
</dbReference>
<dbReference type="KEGG" id="fra:Francci3_0857"/>
<dbReference type="SUPFAM" id="SSF51735">
    <property type="entry name" value="NAD(P)-binding Rossmann-fold domains"/>
    <property type="match status" value="1"/>
</dbReference>
<dbReference type="PANTHER" id="PTHR43725">
    <property type="entry name" value="UDP-GLUCOSE 4-EPIMERASE"/>
    <property type="match status" value="1"/>
</dbReference>
<comment type="similarity">
    <text evidence="2">Belongs to the NAD(P)-dependent epimerase/dehydratase family.</text>
</comment>
<reference evidence="7 8" key="1">
    <citation type="journal article" date="2007" name="Genome Res.">
        <title>Genome characteristics of facultatively symbiotic Frankia sp. strains reflect host range and host plant biogeography.</title>
        <authorList>
            <person name="Normand P."/>
            <person name="Lapierre P."/>
            <person name="Tisa L.S."/>
            <person name="Gogarten J.P."/>
            <person name="Alloisio N."/>
            <person name="Bagnarol E."/>
            <person name="Bassi C.A."/>
            <person name="Berry A.M."/>
            <person name="Bickhart D.M."/>
            <person name="Choisne N."/>
            <person name="Couloux A."/>
            <person name="Cournoyer B."/>
            <person name="Cruveiller S."/>
            <person name="Daubin V."/>
            <person name="Demange N."/>
            <person name="Francino M.P."/>
            <person name="Goltsman E."/>
            <person name="Huang Y."/>
            <person name="Kopp O.R."/>
            <person name="Labarre L."/>
            <person name="Lapidus A."/>
            <person name="Lavire C."/>
            <person name="Marechal J."/>
            <person name="Martinez M."/>
            <person name="Mastronunzio J.E."/>
            <person name="Mullin B.C."/>
            <person name="Niemann J."/>
            <person name="Pujic P."/>
            <person name="Rawnsley T."/>
            <person name="Rouy Z."/>
            <person name="Schenowitz C."/>
            <person name="Sellstedt A."/>
            <person name="Tavares F."/>
            <person name="Tomkins J.P."/>
            <person name="Vallenet D."/>
            <person name="Valverde C."/>
            <person name="Wall L.G."/>
            <person name="Wang Y."/>
            <person name="Medigue C."/>
            <person name="Benson D.R."/>
        </authorList>
    </citation>
    <scope>NUCLEOTIDE SEQUENCE [LARGE SCALE GENOMIC DNA]</scope>
    <source>
        <strain evidence="8">DSM 45818 / CECT 9043 / CcI3</strain>
    </source>
</reference>
<feature type="domain" description="NAD-dependent epimerase/dehydratase" evidence="6">
    <location>
        <begin position="3"/>
        <end position="245"/>
    </location>
</feature>
<dbReference type="OrthoDB" id="3505012at2"/>
<comment type="pathway">
    <text evidence="1">Carbohydrate metabolism; galactose metabolism.</text>
</comment>
<evidence type="ECO:0000259" key="6">
    <source>
        <dbReference type="Pfam" id="PF01370"/>
    </source>
</evidence>
<gene>
    <name evidence="7" type="ordered locus">Francci3_0857</name>
</gene>
<dbReference type="eggNOG" id="COG1087">
    <property type="taxonomic scope" value="Bacteria"/>
</dbReference>
<dbReference type="Proteomes" id="UP000001937">
    <property type="component" value="Chromosome"/>
</dbReference>
<evidence type="ECO:0000256" key="2">
    <source>
        <dbReference type="ARBA" id="ARBA00007637"/>
    </source>
</evidence>
<dbReference type="PANTHER" id="PTHR43725:SF53">
    <property type="entry name" value="UDP-ARABINOSE 4-EPIMERASE 1"/>
    <property type="match status" value="1"/>
</dbReference>
<dbReference type="Gene3D" id="3.90.25.10">
    <property type="entry name" value="UDP-galactose 4-epimerase, domain 1"/>
    <property type="match status" value="1"/>
</dbReference>
<evidence type="ECO:0000256" key="3">
    <source>
        <dbReference type="ARBA" id="ARBA00018569"/>
    </source>
</evidence>
<evidence type="ECO:0000313" key="7">
    <source>
        <dbReference type="EMBL" id="ABD10241.1"/>
    </source>
</evidence>
<dbReference type="PhylomeDB" id="Q2JEQ1"/>
<dbReference type="GO" id="GO:0033499">
    <property type="term" value="P:galactose catabolic process via UDP-galactose, Leloir pathway"/>
    <property type="evidence" value="ECO:0007669"/>
    <property type="project" value="TreeGrafter"/>
</dbReference>
<evidence type="ECO:0000256" key="1">
    <source>
        <dbReference type="ARBA" id="ARBA00004947"/>
    </source>
</evidence>
<dbReference type="Gene3D" id="3.40.50.720">
    <property type="entry name" value="NAD(P)-binding Rossmann-like Domain"/>
    <property type="match status" value="1"/>
</dbReference>
<accession>Q2JEQ1</accession>
<proteinExistence type="inferred from homology"/>
<protein>
    <recommendedName>
        <fullName evidence="3">UDP-glucose 4-epimerase</fullName>
    </recommendedName>
    <alternativeName>
        <fullName evidence="5">Galactowaldenase</fullName>
    </alternativeName>
    <alternativeName>
        <fullName evidence="4">UDP-galactose 4-epimerase</fullName>
    </alternativeName>
</protein>
<dbReference type="AlphaFoldDB" id="Q2JEQ1"/>
<dbReference type="InterPro" id="IPR036291">
    <property type="entry name" value="NAD(P)-bd_dom_sf"/>
</dbReference>
<evidence type="ECO:0000256" key="4">
    <source>
        <dbReference type="ARBA" id="ARBA00031367"/>
    </source>
</evidence>
<keyword evidence="8" id="KW-1185">Reference proteome</keyword>
<evidence type="ECO:0000256" key="5">
    <source>
        <dbReference type="ARBA" id="ARBA00033067"/>
    </source>
</evidence>
<dbReference type="HOGENOM" id="CLU_007383_1_7_11"/>